<dbReference type="Proteomes" id="UP001142374">
    <property type="component" value="Unassembled WGS sequence"/>
</dbReference>
<protein>
    <submittedName>
        <fullName evidence="1">Uncharacterized protein</fullName>
    </submittedName>
</protein>
<comment type="caution">
    <text evidence="1">The sequence shown here is derived from an EMBL/GenBank/DDBJ whole genome shotgun (WGS) entry which is preliminary data.</text>
</comment>
<dbReference type="EMBL" id="JANIID010000064">
    <property type="protein sequence ID" value="MCQ8775016.1"/>
    <property type="molecule type" value="Genomic_DNA"/>
</dbReference>
<evidence type="ECO:0000313" key="1">
    <source>
        <dbReference type="EMBL" id="MCQ8775016.1"/>
    </source>
</evidence>
<proteinExistence type="predicted"/>
<sequence>MRPCDALTESQEERLLQVRLACPDIARACDLARTFADLVRHQRGHLLLEWIRQAE</sequence>
<dbReference type="AlphaFoldDB" id="A0A9X2LQA8"/>
<evidence type="ECO:0000313" key="2">
    <source>
        <dbReference type="Proteomes" id="UP001142374"/>
    </source>
</evidence>
<reference evidence="1" key="1">
    <citation type="submission" date="2022-06" db="EMBL/GenBank/DDBJ databases">
        <title>WGS of actinobacteria.</title>
        <authorList>
            <person name="Thawai C."/>
        </authorList>
    </citation>
    <scope>NUCLEOTIDE SEQUENCE</scope>
    <source>
        <strain evidence="1">AA8</strain>
    </source>
</reference>
<keyword evidence="2" id="KW-1185">Reference proteome</keyword>
<gene>
    <name evidence="1" type="ORF">NQU55_35455</name>
</gene>
<accession>A0A9X2LQA8</accession>
<name>A0A9X2LQA8_9ACTN</name>
<organism evidence="1 2">
    <name type="scientific">Streptomyces telluris</name>
    <dbReference type="NCBI Taxonomy" id="2720021"/>
    <lineage>
        <taxon>Bacteria</taxon>
        <taxon>Bacillati</taxon>
        <taxon>Actinomycetota</taxon>
        <taxon>Actinomycetes</taxon>
        <taxon>Kitasatosporales</taxon>
        <taxon>Streptomycetaceae</taxon>
        <taxon>Streptomyces</taxon>
    </lineage>
</organism>
<dbReference type="RefSeq" id="WP_168096396.1">
    <property type="nucleotide sequence ID" value="NZ_JAATER010000654.1"/>
</dbReference>